<reference evidence="2" key="1">
    <citation type="submission" date="2020-11" db="EMBL/GenBank/DDBJ databases">
        <authorList>
            <person name="Kim M.K."/>
        </authorList>
    </citation>
    <scope>NUCLEOTIDE SEQUENCE</scope>
    <source>
        <strain evidence="2">BT350</strain>
    </source>
</reference>
<dbReference type="Proteomes" id="UP000599312">
    <property type="component" value="Unassembled WGS sequence"/>
</dbReference>
<dbReference type="SUPFAM" id="SSF56349">
    <property type="entry name" value="DNA breaking-rejoining enzymes"/>
    <property type="match status" value="1"/>
</dbReference>
<dbReference type="GO" id="GO:0006310">
    <property type="term" value="P:DNA recombination"/>
    <property type="evidence" value="ECO:0007669"/>
    <property type="project" value="UniProtKB-KW"/>
</dbReference>
<dbReference type="AlphaFoldDB" id="A0A931FPL9"/>
<accession>A0A931FPL9</accession>
<evidence type="ECO:0000256" key="1">
    <source>
        <dbReference type="ARBA" id="ARBA00023172"/>
    </source>
</evidence>
<organism evidence="2 3">
    <name type="scientific">Microvirga alba</name>
    <dbReference type="NCBI Taxonomy" id="2791025"/>
    <lineage>
        <taxon>Bacteria</taxon>
        <taxon>Pseudomonadati</taxon>
        <taxon>Pseudomonadota</taxon>
        <taxon>Alphaproteobacteria</taxon>
        <taxon>Hyphomicrobiales</taxon>
        <taxon>Methylobacteriaceae</taxon>
        <taxon>Microvirga</taxon>
    </lineage>
</organism>
<name>A0A931FPL9_9HYPH</name>
<comment type="caution">
    <text evidence="2">The sequence shown here is derived from an EMBL/GenBank/DDBJ whole genome shotgun (WGS) entry which is preliminary data.</text>
</comment>
<dbReference type="Gene3D" id="1.10.443.10">
    <property type="entry name" value="Intergrase catalytic core"/>
    <property type="match status" value="1"/>
</dbReference>
<evidence type="ECO:0000313" key="2">
    <source>
        <dbReference type="EMBL" id="MBF9235114.1"/>
    </source>
</evidence>
<evidence type="ECO:0000313" key="3">
    <source>
        <dbReference type="Proteomes" id="UP000599312"/>
    </source>
</evidence>
<protein>
    <recommendedName>
        <fullName evidence="4">Tyr recombinase domain-containing protein</fullName>
    </recommendedName>
</protein>
<proteinExistence type="predicted"/>
<evidence type="ECO:0008006" key="4">
    <source>
        <dbReference type="Google" id="ProtNLM"/>
    </source>
</evidence>
<dbReference type="InterPro" id="IPR011010">
    <property type="entry name" value="DNA_brk_join_enz"/>
</dbReference>
<keyword evidence="3" id="KW-1185">Reference proteome</keyword>
<gene>
    <name evidence="2" type="ORF">I2H38_17210</name>
</gene>
<sequence length="129" mass="14923">MPLLGHLSGRRLGLLCYLRGSDIREKHGVFVAQTDGIVFRDNAWTRVPYKTQDSMTFFVLHDFLNQIGFIEWARAKDGFLFDIVQEYSDPEKQTSGNMNDLLRKAGAAGKQREVFHSLRHDLIDHMRNK</sequence>
<dbReference type="RefSeq" id="WP_196273108.1">
    <property type="nucleotide sequence ID" value="NZ_JADQDO010000010.1"/>
</dbReference>
<dbReference type="GO" id="GO:0015074">
    <property type="term" value="P:DNA integration"/>
    <property type="evidence" value="ECO:0007669"/>
    <property type="project" value="InterPro"/>
</dbReference>
<dbReference type="EMBL" id="JADQDO010000010">
    <property type="protein sequence ID" value="MBF9235114.1"/>
    <property type="molecule type" value="Genomic_DNA"/>
</dbReference>
<keyword evidence="1" id="KW-0233">DNA recombination</keyword>
<dbReference type="InterPro" id="IPR013762">
    <property type="entry name" value="Integrase-like_cat_sf"/>
</dbReference>
<dbReference type="GO" id="GO:0003677">
    <property type="term" value="F:DNA binding"/>
    <property type="evidence" value="ECO:0007669"/>
    <property type="project" value="InterPro"/>
</dbReference>